<organism evidence="2 3">
    <name type="scientific">Hahella chejuensis (strain KCTC 2396)</name>
    <dbReference type="NCBI Taxonomy" id="349521"/>
    <lineage>
        <taxon>Bacteria</taxon>
        <taxon>Pseudomonadati</taxon>
        <taxon>Pseudomonadota</taxon>
        <taxon>Gammaproteobacteria</taxon>
        <taxon>Oceanospirillales</taxon>
        <taxon>Hahellaceae</taxon>
        <taxon>Hahella</taxon>
    </lineage>
</organism>
<dbReference type="CDD" id="cd05379">
    <property type="entry name" value="CAP_bacterial"/>
    <property type="match status" value="1"/>
</dbReference>
<proteinExistence type="predicted"/>
<dbReference type="STRING" id="349521.HCH_03042"/>
<sequence>MHLNNIARILLLTGAVTLVGCGGSGGSGGDNVADDGGTTTPTDCQMTDLDKQLLKAHNEARAQARSCGGEDYDKAPALTWNCKLAAAASAHSKDMADNNFFNHTGSNGLSVGARVKSQGYFYQRVGENIAAGYGSVSQVMKGWLDSPGHCANIMSKGYTEMGAAKVDASGADYPTYWTTVFGHR</sequence>
<dbReference type="KEGG" id="hch:HCH_03042"/>
<keyword evidence="3" id="KW-1185">Reference proteome</keyword>
<name>Q2SHR6_HAHCH</name>
<feature type="domain" description="SCP" evidence="1">
    <location>
        <begin position="48"/>
        <end position="179"/>
    </location>
</feature>
<dbReference type="InterPro" id="IPR014044">
    <property type="entry name" value="CAP_dom"/>
</dbReference>
<dbReference type="OrthoDB" id="68195at2"/>
<dbReference type="Gene3D" id="3.40.33.10">
    <property type="entry name" value="CAP"/>
    <property type="match status" value="1"/>
</dbReference>
<protein>
    <submittedName>
        <fullName evidence="2">Uncharacterized protein with SCP/PR1 domains</fullName>
    </submittedName>
</protein>
<accession>Q2SHR6</accession>
<dbReference type="SUPFAM" id="SSF55797">
    <property type="entry name" value="PR-1-like"/>
    <property type="match status" value="1"/>
</dbReference>
<evidence type="ECO:0000313" key="3">
    <source>
        <dbReference type="Proteomes" id="UP000000238"/>
    </source>
</evidence>
<dbReference type="HOGENOM" id="CLU_048111_3_0_6"/>
<dbReference type="Pfam" id="PF00188">
    <property type="entry name" value="CAP"/>
    <property type="match status" value="1"/>
</dbReference>
<dbReference type="PANTHER" id="PTHR31157">
    <property type="entry name" value="SCP DOMAIN-CONTAINING PROTEIN"/>
    <property type="match status" value="1"/>
</dbReference>
<dbReference type="Proteomes" id="UP000000238">
    <property type="component" value="Chromosome"/>
</dbReference>
<dbReference type="InterPro" id="IPR035940">
    <property type="entry name" value="CAP_sf"/>
</dbReference>
<dbReference type="AlphaFoldDB" id="Q2SHR6"/>
<dbReference type="eggNOG" id="COG2340">
    <property type="taxonomic scope" value="Bacteria"/>
</dbReference>
<gene>
    <name evidence="2" type="ordered locus">HCH_03042</name>
</gene>
<dbReference type="PANTHER" id="PTHR31157:SF1">
    <property type="entry name" value="SCP DOMAIN-CONTAINING PROTEIN"/>
    <property type="match status" value="1"/>
</dbReference>
<evidence type="ECO:0000313" key="2">
    <source>
        <dbReference type="EMBL" id="ABC29808.1"/>
    </source>
</evidence>
<dbReference type="SMART" id="SM00198">
    <property type="entry name" value="SCP"/>
    <property type="match status" value="1"/>
</dbReference>
<dbReference type="RefSeq" id="WP_011396877.1">
    <property type="nucleotide sequence ID" value="NC_007645.1"/>
</dbReference>
<evidence type="ECO:0000259" key="1">
    <source>
        <dbReference type="SMART" id="SM00198"/>
    </source>
</evidence>
<reference evidence="2 3" key="1">
    <citation type="journal article" date="2005" name="Nucleic Acids Res.">
        <title>Genomic blueprint of Hahella chejuensis, a marine microbe producing an algicidal agent.</title>
        <authorList>
            <person name="Jeong H."/>
            <person name="Yim J.H."/>
            <person name="Lee C."/>
            <person name="Choi S.-H."/>
            <person name="Park Y.K."/>
            <person name="Yoon S.H."/>
            <person name="Hur C.-G."/>
            <person name="Kang H.-Y."/>
            <person name="Kim D."/>
            <person name="Lee H.H."/>
            <person name="Park K.H."/>
            <person name="Park S.-H."/>
            <person name="Park H.-S."/>
            <person name="Lee H.K."/>
            <person name="Oh T.K."/>
            <person name="Kim J.F."/>
        </authorList>
    </citation>
    <scope>NUCLEOTIDE SEQUENCE [LARGE SCALE GENOMIC DNA]</scope>
    <source>
        <strain evidence="2 3">KCTC 2396</strain>
    </source>
</reference>
<dbReference type="EMBL" id="CP000155">
    <property type="protein sequence ID" value="ABC29808.1"/>
    <property type="molecule type" value="Genomic_DNA"/>
</dbReference>